<name>A0AAN0M7C6_9RHOB</name>
<feature type="signal peptide" evidence="2">
    <location>
        <begin position="1"/>
        <end position="17"/>
    </location>
</feature>
<feature type="region of interest" description="Disordered" evidence="1">
    <location>
        <begin position="41"/>
        <end position="60"/>
    </location>
</feature>
<dbReference type="EMBL" id="CP151767">
    <property type="protein sequence ID" value="WZU66426.1"/>
    <property type="molecule type" value="Genomic_DNA"/>
</dbReference>
<evidence type="ECO:0000256" key="1">
    <source>
        <dbReference type="SAM" id="MobiDB-lite"/>
    </source>
</evidence>
<proteinExistence type="predicted"/>
<organism evidence="3 4">
    <name type="scientific">Yoonia rhodophyticola</name>
    <dbReference type="NCBI Taxonomy" id="3137370"/>
    <lineage>
        <taxon>Bacteria</taxon>
        <taxon>Pseudomonadati</taxon>
        <taxon>Pseudomonadota</taxon>
        <taxon>Alphaproteobacteria</taxon>
        <taxon>Rhodobacterales</taxon>
        <taxon>Paracoccaceae</taxon>
        <taxon>Yoonia</taxon>
    </lineage>
</organism>
<keyword evidence="4" id="KW-1185">Reference proteome</keyword>
<dbReference type="AlphaFoldDB" id="A0AAN0M7C6"/>
<feature type="chain" id="PRO_5042823612" evidence="2">
    <location>
        <begin position="18"/>
        <end position="476"/>
    </location>
</feature>
<evidence type="ECO:0000313" key="3">
    <source>
        <dbReference type="EMBL" id="WZU66426.1"/>
    </source>
</evidence>
<dbReference type="RefSeq" id="WP_342075749.1">
    <property type="nucleotide sequence ID" value="NZ_CP151767.2"/>
</dbReference>
<reference evidence="4" key="1">
    <citation type="submission" date="2024-04" db="EMBL/GenBank/DDBJ databases">
        <title>Phylogenomic analyses of a clade within the roseobacter group suggest taxonomic reassignments of species of the genera Aestuariivita, Citreicella, Loktanella, Nautella, Pelagibaca, Ruegeria, Thalassobius, Thiobacimonas and Tropicibacter, and the proposal o.</title>
        <authorList>
            <person name="Jeon C.O."/>
        </authorList>
    </citation>
    <scope>NUCLEOTIDE SEQUENCE [LARGE SCALE GENOMIC DNA]</scope>
    <source>
        <strain evidence="4">SS1-5</strain>
    </source>
</reference>
<evidence type="ECO:0000256" key="2">
    <source>
        <dbReference type="SAM" id="SignalP"/>
    </source>
</evidence>
<dbReference type="Proteomes" id="UP001470809">
    <property type="component" value="Chromosome"/>
</dbReference>
<accession>A0AAN0M7C6</accession>
<keyword evidence="2" id="KW-0732">Signal</keyword>
<sequence>MRSLFIFVLILCGSVVAAEPPRNPALASDWAMGHGSSAQAAFSSRAGPTGNGTASLASHGDGVRGTSPWLVETGRGALYGASLTHLFRYQTSPNVAFEAGFQLTRVGSISWNIVALSGGTGPDLIVVPQPTGLRPAMHRGSPCSGRDPALLVFEDRDGPLRCLRQVRFDEPTVAQLCRAEGRMGYSASNAVPLWDSTLAVPVVFRTGEQRTTYLVNANPRTGRLRSCVQVGSGRPTNNMPVEPIGGDQSAVYVATDTALVRIDHRSNGMTRRWSVPINFAQRTGTTPTLVGNGSNGAVVLVEGVCAVTNVATGRIDCSGRDASRLIWVQRAQSDPLVGEMELPSFIRTVENSPATDGQQLVIADYGGYRANREAGGVVSLSWTGRGFRMNWAAPDVQLNGVVTISAGSGLAYSSGLDGANRIVAKGLITRGDNAGLLGYAAPVGPPRRFLDRGVNTVILPGQRMVYSVDEGLVVLR</sequence>
<reference evidence="3 4" key="2">
    <citation type="submission" date="2024-08" db="EMBL/GenBank/DDBJ databases">
        <title>Phylogenomic analyses of a clade within the roseobacter group suggest taxonomic reassignments of species of the genera Aestuariivita, Citreicella, Loktanella, Nautella, Pelagibaca, Ruegeria, Thalassobius, Thiobacimonas and Tropicibacter, and the proposal o.</title>
        <authorList>
            <person name="Jeon C.O."/>
        </authorList>
    </citation>
    <scope>NUCLEOTIDE SEQUENCE [LARGE SCALE GENOMIC DNA]</scope>
    <source>
        <strain evidence="3 4">SS1-5</strain>
    </source>
</reference>
<protein>
    <submittedName>
        <fullName evidence="3">Uncharacterized protein</fullName>
    </submittedName>
</protein>
<dbReference type="KEGG" id="yrh:AABB31_15375"/>
<gene>
    <name evidence="3" type="ORF">AABB31_15375</name>
</gene>
<evidence type="ECO:0000313" key="4">
    <source>
        <dbReference type="Proteomes" id="UP001470809"/>
    </source>
</evidence>